<dbReference type="EMBL" id="FKLO01000064">
    <property type="protein sequence ID" value="SAM68161.1"/>
    <property type="molecule type" value="Genomic_DNA"/>
</dbReference>
<sequence length="271" mass="30459">MPPISRITLMGTSGVGKTTLATLLHGAGWFHYSGDYRIATRYLNEPISDWLTVLARREPTLAALLRDDAVSVKGKVSIERLHILSAFVGKLGRDGYDARTFIERQRLFNEAERAAMYDVPAFIERAERLYGYKAFINDAGGSICEIDDDALMQTLAAHTLFVYIDTDEALYAELEARAIAYPKPICYHAGFLQEMIGEYSLLKGGLTPDRFESDDFIRFVTPKMMAHRRARYLQLAARYGVILGAREVWQVRDAADFNELLAAAYAAQRSV</sequence>
<accession>A0A1C3H5P4</accession>
<dbReference type="Proteomes" id="UP000190837">
    <property type="component" value="Unassembled WGS sequence"/>
</dbReference>
<dbReference type="Gene3D" id="3.40.50.300">
    <property type="entry name" value="P-loop containing nucleotide triphosphate hydrolases"/>
    <property type="match status" value="1"/>
</dbReference>
<dbReference type="SUPFAM" id="SSF52540">
    <property type="entry name" value="P-loop containing nucleoside triphosphate hydrolases"/>
    <property type="match status" value="1"/>
</dbReference>
<reference evidence="2" key="1">
    <citation type="submission" date="2016-04" db="EMBL/GenBank/DDBJ databases">
        <authorList>
            <person name="Tagini F."/>
        </authorList>
    </citation>
    <scope>NUCLEOTIDE SEQUENCE [LARGE SCALE GENOMIC DNA]</scope>
    <source>
        <strain evidence="2">CHUV0807</strain>
    </source>
</reference>
<proteinExistence type="predicted"/>
<name>A0A1C3H5P4_9GAMM</name>
<organism evidence="1 2">
    <name type="scientific">Cardiobacterium hominis</name>
    <dbReference type="NCBI Taxonomy" id="2718"/>
    <lineage>
        <taxon>Bacteria</taxon>
        <taxon>Pseudomonadati</taxon>
        <taxon>Pseudomonadota</taxon>
        <taxon>Gammaproteobacteria</taxon>
        <taxon>Cardiobacteriales</taxon>
        <taxon>Cardiobacteriaceae</taxon>
        <taxon>Cardiobacterium</taxon>
    </lineage>
</organism>
<evidence type="ECO:0000313" key="1">
    <source>
        <dbReference type="EMBL" id="SAM68161.1"/>
    </source>
</evidence>
<evidence type="ECO:0000313" key="2">
    <source>
        <dbReference type="Proteomes" id="UP000190837"/>
    </source>
</evidence>
<gene>
    <name evidence="1" type="ORF">CHUV0807_1894</name>
</gene>
<protein>
    <submittedName>
        <fullName evidence="1">ATPases of the AAA+ class</fullName>
    </submittedName>
</protein>
<dbReference type="AlphaFoldDB" id="A0A1C3H5P4"/>
<dbReference type="RefSeq" id="WP_079541486.1">
    <property type="nucleotide sequence ID" value="NZ_FKLO01000064.1"/>
</dbReference>
<dbReference type="InterPro" id="IPR027417">
    <property type="entry name" value="P-loop_NTPase"/>
</dbReference>